<feature type="non-terminal residue" evidence="1">
    <location>
        <position position="149"/>
    </location>
</feature>
<organism evidence="1">
    <name type="scientific">Homalodisca liturata</name>
    <dbReference type="NCBI Taxonomy" id="320908"/>
    <lineage>
        <taxon>Eukaryota</taxon>
        <taxon>Metazoa</taxon>
        <taxon>Ecdysozoa</taxon>
        <taxon>Arthropoda</taxon>
        <taxon>Hexapoda</taxon>
        <taxon>Insecta</taxon>
        <taxon>Pterygota</taxon>
        <taxon>Neoptera</taxon>
        <taxon>Paraneoptera</taxon>
        <taxon>Hemiptera</taxon>
        <taxon>Auchenorrhyncha</taxon>
        <taxon>Membracoidea</taxon>
        <taxon>Cicadellidae</taxon>
        <taxon>Cicadellinae</taxon>
        <taxon>Proconiini</taxon>
        <taxon>Homalodisca</taxon>
    </lineage>
</organism>
<evidence type="ECO:0000313" key="1">
    <source>
        <dbReference type="EMBL" id="JAS93859.1"/>
    </source>
</evidence>
<name>A0A1B6J3V5_9HEMI</name>
<dbReference type="EMBL" id="GECU01013847">
    <property type="protein sequence ID" value="JAS93859.1"/>
    <property type="molecule type" value="Transcribed_RNA"/>
</dbReference>
<gene>
    <name evidence="1" type="ORF">g.57455</name>
</gene>
<sequence>LQYYFDISFPKTLVTEKICKQNWISEDLKNDKKELVQLAKKTRGKTNALLNKDLKQRKCEYKIKLTQVKTDYFENKIEKSTNIQKTVWALINSEVGQKNQNEIKNISLQEGNKSWYSPKTVSNVFNKYFVHVVKESGEFNCQNTEVSEG</sequence>
<reference evidence="1" key="1">
    <citation type="submission" date="2015-11" db="EMBL/GenBank/DDBJ databases">
        <title>De novo transcriptome assembly of four potential Pierce s Disease insect vectors from Arizona vineyards.</title>
        <authorList>
            <person name="Tassone E.E."/>
        </authorList>
    </citation>
    <scope>NUCLEOTIDE SEQUENCE</scope>
</reference>
<feature type="non-terminal residue" evidence="1">
    <location>
        <position position="1"/>
    </location>
</feature>
<proteinExistence type="predicted"/>
<accession>A0A1B6J3V5</accession>
<dbReference type="AlphaFoldDB" id="A0A1B6J3V5"/>
<protein>
    <submittedName>
        <fullName evidence="1">Uncharacterized protein</fullName>
    </submittedName>
</protein>